<feature type="domain" description="Zn(2)-C6 fungal-type" evidence="3">
    <location>
        <begin position="14"/>
        <end position="45"/>
    </location>
</feature>
<evidence type="ECO:0000313" key="4">
    <source>
        <dbReference type="EMBL" id="CAB4256728.1"/>
    </source>
</evidence>
<evidence type="ECO:0000259" key="3">
    <source>
        <dbReference type="PROSITE" id="PS50048"/>
    </source>
</evidence>
<name>A0A8H2ZK87_9SACH</name>
<dbReference type="GO" id="GO:0000981">
    <property type="term" value="F:DNA-binding transcription factor activity, RNA polymerase II-specific"/>
    <property type="evidence" value="ECO:0007669"/>
    <property type="project" value="InterPro"/>
</dbReference>
<dbReference type="GO" id="GO:0008270">
    <property type="term" value="F:zinc ion binding"/>
    <property type="evidence" value="ECO:0007669"/>
    <property type="project" value="InterPro"/>
</dbReference>
<reference evidence="4 5" key="1">
    <citation type="submission" date="2020-05" db="EMBL/GenBank/DDBJ databases">
        <authorList>
            <person name="Casaregola S."/>
            <person name="Devillers H."/>
            <person name="Grondin C."/>
        </authorList>
    </citation>
    <scope>NUCLEOTIDE SEQUENCE [LARGE SCALE GENOMIC DNA]</scope>
    <source>
        <strain evidence="4 5">CLIB 1767</strain>
    </source>
</reference>
<evidence type="ECO:0000256" key="2">
    <source>
        <dbReference type="ARBA" id="ARBA00023242"/>
    </source>
</evidence>
<dbReference type="PROSITE" id="PS50048">
    <property type="entry name" value="ZN2_CY6_FUNGAL_2"/>
    <property type="match status" value="1"/>
</dbReference>
<dbReference type="Pfam" id="PF00172">
    <property type="entry name" value="Zn_clus"/>
    <property type="match status" value="1"/>
</dbReference>
<dbReference type="CDD" id="cd00067">
    <property type="entry name" value="GAL4"/>
    <property type="match status" value="1"/>
</dbReference>
<sequence length="638" mass="74568">MAKKAITRKRRIKSCTYCYSHKLKCDRITPCSTCVTNNRGIECKYWSDNHNPQPPIPDSYSRKTPKMECVEWVLPQDEVYGAKFLYPFFTTSMNDNVVSPKVRSKVILNANFIRNKITEFNKFSRVDVHMKDVLLYLVDSKGSMQNLIDNYFLNVHPIVPILSKKDIKTQALNIYNSVENNLDLNPLDVLLLVSVYFCSLYASLASGKPDTLTETYRCYGIYRYLMDISKFPLVPYIETVQSFTVVNFIMDPNMREAVAYSAMLVRLGQQLNIPKRSMGIHDDSNYLLYLWHYILFMEGSSSVASGLRFSTSKDVFSLVKLPTNPHKLGIVCEVPLDYTICRFKMNNIFQKIMELTTKHTISRTENASIEEKIGLMYRDVGKVESRLKHMFPDRASYYSSSLYIFLHRLHLRFFALEALQLESSSKRNKNFEVTKNLSSKDIFWILDRKMTLRDEVIPLTLLLLLNTLERIVQPNCEDLNWYTKGSTVMQYLFVILRDMYQNPLKEYPLSSFMEPLYASISFDIKEVIMCHQLMYKFKLIEELLKLLELRLAPLWSDNELYKFILVKMVKEKVWGHAEDIIKKNSEQFDRLSQCRLFLLGKIQQENQSISIEDFVTNLEPTLFGLDAEKILIDWLIDI</sequence>
<keyword evidence="5" id="KW-1185">Reference proteome</keyword>
<protein>
    <recommendedName>
        <fullName evidence="3">Zn(2)-C6 fungal-type domain-containing protein</fullName>
    </recommendedName>
</protein>
<dbReference type="SUPFAM" id="SSF57701">
    <property type="entry name" value="Zn2/Cys6 DNA-binding domain"/>
    <property type="match status" value="1"/>
</dbReference>
<dbReference type="PANTHER" id="PTHR31001">
    <property type="entry name" value="UNCHARACTERIZED TRANSCRIPTIONAL REGULATORY PROTEIN"/>
    <property type="match status" value="1"/>
</dbReference>
<accession>A0A8H2ZK87</accession>
<gene>
    <name evidence="4" type="ORF">KABA2_11S01914</name>
</gene>
<dbReference type="InterPro" id="IPR001138">
    <property type="entry name" value="Zn2Cys6_DnaBD"/>
</dbReference>
<keyword evidence="2" id="KW-0539">Nucleus</keyword>
<dbReference type="Proteomes" id="UP000644660">
    <property type="component" value="Unassembled WGS sequence"/>
</dbReference>
<organism evidence="4 5">
    <name type="scientific">Maudiozyma barnettii</name>
    <dbReference type="NCBI Taxonomy" id="61262"/>
    <lineage>
        <taxon>Eukaryota</taxon>
        <taxon>Fungi</taxon>
        <taxon>Dikarya</taxon>
        <taxon>Ascomycota</taxon>
        <taxon>Saccharomycotina</taxon>
        <taxon>Saccharomycetes</taxon>
        <taxon>Saccharomycetales</taxon>
        <taxon>Saccharomycetaceae</taxon>
        <taxon>Maudiozyma</taxon>
    </lineage>
</organism>
<dbReference type="Gene3D" id="4.10.240.10">
    <property type="entry name" value="Zn(2)-C6 fungal-type DNA-binding domain"/>
    <property type="match status" value="1"/>
</dbReference>
<dbReference type="EMBL" id="CAEFZW010000011">
    <property type="protein sequence ID" value="CAB4256728.1"/>
    <property type="molecule type" value="Genomic_DNA"/>
</dbReference>
<dbReference type="CDD" id="cd12148">
    <property type="entry name" value="fungal_TF_MHR"/>
    <property type="match status" value="1"/>
</dbReference>
<dbReference type="GO" id="GO:0005634">
    <property type="term" value="C:nucleus"/>
    <property type="evidence" value="ECO:0007669"/>
    <property type="project" value="UniProtKB-SubCell"/>
</dbReference>
<comment type="caution">
    <text evidence="4">The sequence shown here is derived from an EMBL/GenBank/DDBJ whole genome shotgun (WGS) entry which is preliminary data.</text>
</comment>
<evidence type="ECO:0000256" key="1">
    <source>
        <dbReference type="ARBA" id="ARBA00004123"/>
    </source>
</evidence>
<dbReference type="GeneID" id="64859818"/>
<comment type="subcellular location">
    <subcellularLocation>
        <location evidence="1">Nucleus</location>
    </subcellularLocation>
</comment>
<dbReference type="RefSeq" id="XP_041408572.1">
    <property type="nucleotide sequence ID" value="XM_041552638.1"/>
</dbReference>
<evidence type="ECO:0000313" key="5">
    <source>
        <dbReference type="Proteomes" id="UP000644660"/>
    </source>
</evidence>
<proteinExistence type="predicted"/>
<dbReference type="InterPro" id="IPR050613">
    <property type="entry name" value="Sec_Metabolite_Reg"/>
</dbReference>
<dbReference type="AlphaFoldDB" id="A0A8H2ZK87"/>
<dbReference type="SMART" id="SM00066">
    <property type="entry name" value="GAL4"/>
    <property type="match status" value="1"/>
</dbReference>
<dbReference type="InterPro" id="IPR036864">
    <property type="entry name" value="Zn2-C6_fun-type_DNA-bd_sf"/>
</dbReference>